<dbReference type="VEuPathDB" id="FungiDB:PPTG_15015"/>
<dbReference type="AlphaFoldDB" id="W2PTQ9"/>
<evidence type="ECO:0000313" key="1">
    <source>
        <dbReference type="EMBL" id="ETN04328.1"/>
    </source>
</evidence>
<protein>
    <submittedName>
        <fullName evidence="1">Uncharacterized protein</fullName>
    </submittedName>
</protein>
<reference evidence="2" key="1">
    <citation type="submission" date="2011-12" db="EMBL/GenBank/DDBJ databases">
        <authorList>
            <consortium name="The Broad Institute Genome Sequencing Platform"/>
            <person name="Russ C."/>
            <person name="Tyler B."/>
            <person name="Panabieres F."/>
            <person name="Shan W."/>
            <person name="Tripathy S."/>
            <person name="Grunwald N."/>
            <person name="Machado M."/>
            <person name="Young S.K."/>
            <person name="Zeng Q."/>
            <person name="Gargeya S."/>
            <person name="Fitzgerald M."/>
            <person name="Haas B."/>
            <person name="Abouelleil A."/>
            <person name="Alvarado L."/>
            <person name="Arachchi H.M."/>
            <person name="Berlin A."/>
            <person name="Chapman S.B."/>
            <person name="Gearin G."/>
            <person name="Goldberg J."/>
            <person name="Griggs A."/>
            <person name="Gujja S."/>
            <person name="Hansen M."/>
            <person name="Heiman D."/>
            <person name="Howarth C."/>
            <person name="Larimer J."/>
            <person name="Lui A."/>
            <person name="MacDonald P.J.P."/>
            <person name="McCowen C."/>
            <person name="Montmayeur A."/>
            <person name="Murphy C."/>
            <person name="Neiman D."/>
            <person name="Pearson M."/>
            <person name="Priest M."/>
            <person name="Roberts A."/>
            <person name="Saif S."/>
            <person name="Shea T."/>
            <person name="Sisk P."/>
            <person name="Stolte C."/>
            <person name="Sykes S."/>
            <person name="Wortman J."/>
            <person name="Nusbaum C."/>
            <person name="Birren B."/>
        </authorList>
    </citation>
    <scope>NUCLEOTIDE SEQUENCE [LARGE SCALE GENOMIC DNA]</scope>
    <source>
        <strain evidence="2">INRA-310</strain>
    </source>
</reference>
<dbReference type="EMBL" id="KI669604">
    <property type="protein sequence ID" value="ETN04328.1"/>
    <property type="molecule type" value="Genomic_DNA"/>
</dbReference>
<dbReference type="Proteomes" id="UP000018817">
    <property type="component" value="Unassembled WGS sequence"/>
</dbReference>
<dbReference type="GeneID" id="20184244"/>
<organism evidence="1 2">
    <name type="scientific">Phytophthora nicotianae (strain INRA-310)</name>
    <name type="common">Phytophthora parasitica</name>
    <dbReference type="NCBI Taxonomy" id="761204"/>
    <lineage>
        <taxon>Eukaryota</taxon>
        <taxon>Sar</taxon>
        <taxon>Stramenopiles</taxon>
        <taxon>Oomycota</taxon>
        <taxon>Peronosporomycetes</taxon>
        <taxon>Peronosporales</taxon>
        <taxon>Peronosporaceae</taxon>
        <taxon>Phytophthora</taxon>
    </lineage>
</organism>
<proteinExistence type="predicted"/>
<accession>W2PTQ9</accession>
<dbReference type="RefSeq" id="XP_008910255.1">
    <property type="nucleotide sequence ID" value="XM_008912007.1"/>
</dbReference>
<reference evidence="1 2" key="2">
    <citation type="submission" date="2013-11" db="EMBL/GenBank/DDBJ databases">
        <title>The Genome Sequence of Phytophthora parasitica INRA-310.</title>
        <authorList>
            <consortium name="The Broad Institute Genomics Platform"/>
            <person name="Russ C."/>
            <person name="Tyler B."/>
            <person name="Panabieres F."/>
            <person name="Shan W."/>
            <person name="Tripathy S."/>
            <person name="Grunwald N."/>
            <person name="Machado M."/>
            <person name="Johnson C.S."/>
            <person name="Arredondo F."/>
            <person name="Hong C."/>
            <person name="Coffey M."/>
            <person name="Young S.K."/>
            <person name="Zeng Q."/>
            <person name="Gargeya S."/>
            <person name="Fitzgerald M."/>
            <person name="Abouelleil A."/>
            <person name="Alvarado L."/>
            <person name="Chapman S.B."/>
            <person name="Gainer-Dewar J."/>
            <person name="Goldberg J."/>
            <person name="Griggs A."/>
            <person name="Gujja S."/>
            <person name="Hansen M."/>
            <person name="Howarth C."/>
            <person name="Imamovic A."/>
            <person name="Ireland A."/>
            <person name="Larimer J."/>
            <person name="McCowan C."/>
            <person name="Murphy C."/>
            <person name="Pearson M."/>
            <person name="Poon T.W."/>
            <person name="Priest M."/>
            <person name="Roberts A."/>
            <person name="Saif S."/>
            <person name="Shea T."/>
            <person name="Sykes S."/>
            <person name="Wortman J."/>
            <person name="Nusbaum C."/>
            <person name="Birren B."/>
        </authorList>
    </citation>
    <scope>NUCLEOTIDE SEQUENCE [LARGE SCALE GENOMIC DNA]</scope>
    <source>
        <strain evidence="1 2">INRA-310</strain>
    </source>
</reference>
<name>W2PTQ9_PHYN3</name>
<evidence type="ECO:0000313" key="2">
    <source>
        <dbReference type="Proteomes" id="UP000018817"/>
    </source>
</evidence>
<gene>
    <name evidence="1" type="ORF">PPTG_15015</name>
</gene>
<sequence>MLRGRRFQSGMEKIVGRYRQLNTTHTTGWYQQIEELRRVSGSPVHDFATANSSKPNERLDEEHVKHRIGPVNLRLECRHPYF</sequence>